<proteinExistence type="predicted"/>
<dbReference type="EMBL" id="JANFYM010000010">
    <property type="protein sequence ID" value="MCQ4793495.1"/>
    <property type="molecule type" value="Genomic_DNA"/>
</dbReference>
<organism evidence="1 2">
    <name type="scientific">Bifidobacterium adolescentis</name>
    <dbReference type="NCBI Taxonomy" id="1680"/>
    <lineage>
        <taxon>Bacteria</taxon>
        <taxon>Bacillati</taxon>
        <taxon>Actinomycetota</taxon>
        <taxon>Actinomycetes</taxon>
        <taxon>Bifidobacteriales</taxon>
        <taxon>Bifidobacteriaceae</taxon>
        <taxon>Bifidobacterium</taxon>
    </lineage>
</organism>
<sequence>MGKHYYATLGHADADVLPLVQQFDNLQRRNQWVSHSQLAGSDIEVRPVTARQADSLTRRLVHRLDRYLLQAPEYEPLSDMKDEYYLRRNPFCHHDGNYDAPLSTVNGSYRPYLQWRESNPWEYEVWYWWVPLASAADRMLAEKFRNHLSELHSRGDCRVIQRMTAEIKWFTIPEVNLMAETGDSQNWYPRYSHSDMNDNIRLRLNKAIETTDSKEFVDIAYKLGLFLTEGEDD</sequence>
<dbReference type="RefSeq" id="WP_256134522.1">
    <property type="nucleotide sequence ID" value="NZ_JANFYM010000010.1"/>
</dbReference>
<dbReference type="AlphaFoldDB" id="A0AAW5JX01"/>
<reference evidence="1" key="1">
    <citation type="submission" date="2022-06" db="EMBL/GenBank/DDBJ databases">
        <title>Isolation of gut microbiota from human fecal samples.</title>
        <authorList>
            <person name="Pamer E.G."/>
            <person name="Barat B."/>
            <person name="Waligurski E."/>
            <person name="Medina S."/>
            <person name="Paddock L."/>
            <person name="Mostad J."/>
        </authorList>
    </citation>
    <scope>NUCLEOTIDE SEQUENCE</scope>
    <source>
        <strain evidence="1">SL.1.01</strain>
    </source>
</reference>
<evidence type="ECO:0000313" key="1">
    <source>
        <dbReference type="EMBL" id="MCQ4793495.1"/>
    </source>
</evidence>
<accession>A0AAW5JX01</accession>
<evidence type="ECO:0000313" key="2">
    <source>
        <dbReference type="Proteomes" id="UP001206013"/>
    </source>
</evidence>
<protein>
    <submittedName>
        <fullName evidence="1">Uncharacterized protein</fullName>
    </submittedName>
</protein>
<name>A0AAW5JX01_BIFAD</name>
<gene>
    <name evidence="1" type="ORF">NE692_08495</name>
</gene>
<dbReference type="Proteomes" id="UP001206013">
    <property type="component" value="Unassembled WGS sequence"/>
</dbReference>
<comment type="caution">
    <text evidence="1">The sequence shown here is derived from an EMBL/GenBank/DDBJ whole genome shotgun (WGS) entry which is preliminary data.</text>
</comment>